<reference evidence="3 4" key="1">
    <citation type="submission" date="2022-03" db="EMBL/GenBank/DDBJ databases">
        <title>Pseudonocardia alaer sp. nov., a novel actinomycete isolated from reed forest soil.</title>
        <authorList>
            <person name="Wang L."/>
        </authorList>
    </citation>
    <scope>NUCLEOTIDE SEQUENCE [LARGE SCALE GENOMIC DNA]</scope>
    <source>
        <strain evidence="3 4">Y-16303</strain>
        <plasmid evidence="3">unnamed</plasmid>
    </source>
</reference>
<dbReference type="PRINTS" id="PR00080">
    <property type="entry name" value="SDRFAMILY"/>
</dbReference>
<dbReference type="PANTHER" id="PTHR43943:SF2">
    <property type="entry name" value="DEHYDROGENASE_REDUCTASE 4"/>
    <property type="match status" value="1"/>
</dbReference>
<organism evidence="3 4">
    <name type="scientific">Pseudonocardia alaniniphila</name>
    <dbReference type="NCBI Taxonomy" id="75291"/>
    <lineage>
        <taxon>Bacteria</taxon>
        <taxon>Bacillati</taxon>
        <taxon>Actinomycetota</taxon>
        <taxon>Actinomycetes</taxon>
        <taxon>Pseudonocardiales</taxon>
        <taxon>Pseudonocardiaceae</taxon>
        <taxon>Pseudonocardia</taxon>
    </lineage>
</organism>
<dbReference type="PRINTS" id="PR00081">
    <property type="entry name" value="GDHRDH"/>
</dbReference>
<keyword evidence="4" id="KW-1185">Reference proteome</keyword>
<evidence type="ECO:0000313" key="4">
    <source>
        <dbReference type="Proteomes" id="UP001299970"/>
    </source>
</evidence>
<accession>A0ABS9T7P7</accession>
<dbReference type="PANTHER" id="PTHR43943">
    <property type="entry name" value="DEHYDROGENASE/REDUCTASE (SDR FAMILY) MEMBER 4"/>
    <property type="match status" value="1"/>
</dbReference>
<sequence>MGVLDGRIALVTGASRGIGAEIARRFAAEGATVIATARTLEPGSSQLAGSLTDTVAAIEAAGGTARAVAADVSRAADRVALAERVTAEHGPVDILVSNAAVTWFTPVADFTAKRVDLMFEVQVKAPMHLAQLVLPGMRERGAGTILNISSRAAIHPQLPPTGRASRGGTVYGMCKAALERFSTGLAAELYADGIAVNALSPNRVVPTPGTVFHHLTTEDAPDAEPPAVMAEAALALCRPPANGSRALTGRIAYSQDLLNELGIAVPSR</sequence>
<evidence type="ECO:0000256" key="1">
    <source>
        <dbReference type="ARBA" id="ARBA00006484"/>
    </source>
</evidence>
<comment type="similarity">
    <text evidence="1 2">Belongs to the short-chain dehydrogenases/reductases (SDR) family.</text>
</comment>
<dbReference type="SUPFAM" id="SSF51735">
    <property type="entry name" value="NAD(P)-binding Rossmann-fold domains"/>
    <property type="match status" value="1"/>
</dbReference>
<gene>
    <name evidence="3" type="ORF">MMF94_02375</name>
</gene>
<proteinExistence type="inferred from homology"/>
<evidence type="ECO:0000256" key="2">
    <source>
        <dbReference type="RuleBase" id="RU000363"/>
    </source>
</evidence>
<dbReference type="InterPro" id="IPR036291">
    <property type="entry name" value="NAD(P)-bd_dom_sf"/>
</dbReference>
<dbReference type="Gene3D" id="3.40.50.720">
    <property type="entry name" value="NAD(P)-binding Rossmann-like Domain"/>
    <property type="match status" value="1"/>
</dbReference>
<evidence type="ECO:0000313" key="3">
    <source>
        <dbReference type="EMBL" id="MCH6164516.1"/>
    </source>
</evidence>
<dbReference type="RefSeq" id="WP_241034372.1">
    <property type="nucleotide sequence ID" value="NZ_BAAAJF010000034.1"/>
</dbReference>
<keyword evidence="3" id="KW-0614">Plasmid</keyword>
<dbReference type="Proteomes" id="UP001299970">
    <property type="component" value="Unassembled WGS sequence"/>
</dbReference>
<dbReference type="InterPro" id="IPR020904">
    <property type="entry name" value="Sc_DH/Rdtase_CS"/>
</dbReference>
<name>A0ABS9T7P7_9PSEU</name>
<comment type="caution">
    <text evidence="3">The sequence shown here is derived from an EMBL/GenBank/DDBJ whole genome shotgun (WGS) entry which is preliminary data.</text>
</comment>
<dbReference type="InterPro" id="IPR002347">
    <property type="entry name" value="SDR_fam"/>
</dbReference>
<geneLocation type="plasmid" evidence="3">
    <name>unnamed</name>
</geneLocation>
<dbReference type="Pfam" id="PF00106">
    <property type="entry name" value="adh_short"/>
    <property type="match status" value="1"/>
</dbReference>
<protein>
    <submittedName>
        <fullName evidence="3">SDR family NAD(P)-dependent oxidoreductase</fullName>
    </submittedName>
</protein>
<dbReference type="PROSITE" id="PS00061">
    <property type="entry name" value="ADH_SHORT"/>
    <property type="match status" value="1"/>
</dbReference>
<dbReference type="EMBL" id="JAKXMK010000002">
    <property type="protein sequence ID" value="MCH6164516.1"/>
    <property type="molecule type" value="Genomic_DNA"/>
</dbReference>